<evidence type="ECO:0000256" key="2">
    <source>
        <dbReference type="SAM" id="Phobius"/>
    </source>
</evidence>
<keyword evidence="2" id="KW-0812">Transmembrane</keyword>
<dbReference type="AlphaFoldDB" id="C9ZNX8"/>
<feature type="compositionally biased region" description="Basic and acidic residues" evidence="1">
    <location>
        <begin position="76"/>
        <end position="87"/>
    </location>
</feature>
<proteinExistence type="predicted"/>
<dbReference type="GeneID" id="23861231"/>
<evidence type="ECO:0000313" key="4">
    <source>
        <dbReference type="Proteomes" id="UP000002316"/>
    </source>
</evidence>
<feature type="compositionally biased region" description="Basic and acidic residues" evidence="1">
    <location>
        <begin position="103"/>
        <end position="122"/>
    </location>
</feature>
<organism evidence="3 4">
    <name type="scientific">Trypanosoma brucei gambiense (strain MHOM/CI/86/DAL972)</name>
    <dbReference type="NCBI Taxonomy" id="679716"/>
    <lineage>
        <taxon>Eukaryota</taxon>
        <taxon>Discoba</taxon>
        <taxon>Euglenozoa</taxon>
        <taxon>Kinetoplastea</taxon>
        <taxon>Metakinetoplastina</taxon>
        <taxon>Trypanosomatida</taxon>
        <taxon>Trypanosomatidae</taxon>
        <taxon>Trypanosoma</taxon>
    </lineage>
</organism>
<feature type="transmembrane region" description="Helical" evidence="2">
    <location>
        <begin position="41"/>
        <end position="59"/>
    </location>
</feature>
<dbReference type="EMBL" id="FN554968">
    <property type="protein sequence ID" value="CBH11106.1"/>
    <property type="molecule type" value="Genomic_DNA"/>
</dbReference>
<evidence type="ECO:0000313" key="3">
    <source>
        <dbReference type="EMBL" id="CBH11106.1"/>
    </source>
</evidence>
<feature type="transmembrane region" description="Helical" evidence="2">
    <location>
        <begin position="12"/>
        <end position="29"/>
    </location>
</feature>
<reference evidence="4" key="1">
    <citation type="journal article" date="2010" name="PLoS Negl. Trop. Dis.">
        <title>The genome sequence of Trypanosoma brucei gambiense, causative agent of chronic human african trypanosomiasis.</title>
        <authorList>
            <person name="Jackson A.P."/>
            <person name="Sanders M."/>
            <person name="Berry A."/>
            <person name="McQuillan J."/>
            <person name="Aslett M.A."/>
            <person name="Quail M.A."/>
            <person name="Chukualim B."/>
            <person name="Capewell P."/>
            <person name="MacLeod A."/>
            <person name="Melville S.E."/>
            <person name="Gibson W."/>
            <person name="Barry J.D."/>
            <person name="Berriman M."/>
            <person name="Hertz-Fowler C."/>
        </authorList>
    </citation>
    <scope>NUCLEOTIDE SEQUENCE [LARGE SCALE GENOMIC DNA]</scope>
    <source>
        <strain evidence="4">MHOM/CI/86/DAL972</strain>
    </source>
</reference>
<protein>
    <submittedName>
        <fullName evidence="3">Uncharacterized protein</fullName>
    </submittedName>
</protein>
<dbReference type="RefSeq" id="XP_011773393.1">
    <property type="nucleotide sequence ID" value="XM_011775091.1"/>
</dbReference>
<sequence length="122" mass="14706">MKKPRTRAHKLVETVHYLPTVTLFWFHYIAPLQNSVARPPITRSFFFLIIIIAVGVRSTREEEWRALLKRKRKQNKKEDNINFDHEKNKRMKIHAPFLPAETQKADNQKNEREDGERRRKET</sequence>
<dbReference type="Proteomes" id="UP000002316">
    <property type="component" value="Chromosome 5"/>
</dbReference>
<name>C9ZNX8_TRYB9</name>
<feature type="region of interest" description="Disordered" evidence="1">
    <location>
        <begin position="70"/>
        <end position="122"/>
    </location>
</feature>
<gene>
    <name evidence="3" type="ORF">TbgDal_V2440</name>
</gene>
<keyword evidence="2" id="KW-1133">Transmembrane helix</keyword>
<dbReference type="KEGG" id="tbg:TbgDal_V2440"/>
<keyword evidence="2" id="KW-0472">Membrane</keyword>
<accession>C9ZNX8</accession>
<evidence type="ECO:0000256" key="1">
    <source>
        <dbReference type="SAM" id="MobiDB-lite"/>
    </source>
</evidence>